<dbReference type="RefSeq" id="WP_012682153.1">
    <property type="nucleotide sequence ID" value="NC_012489.1"/>
</dbReference>
<dbReference type="AlphaFoldDB" id="C1A646"/>
<dbReference type="EMBL" id="AP009153">
    <property type="protein sequence ID" value="BAH37706.1"/>
    <property type="molecule type" value="Genomic_DNA"/>
</dbReference>
<evidence type="ECO:0000259" key="3">
    <source>
        <dbReference type="Pfam" id="PF02709"/>
    </source>
</evidence>
<keyword evidence="5" id="KW-1185">Reference proteome</keyword>
<dbReference type="KEGG" id="gau:GAU_0664"/>
<sequence length="275" mass="31299">MMRFPPTAISLLVSTYNWPRALELVLGSVRRQRTLPHEVVIADDGSGEETRAVIERETRSFPVPIQHVWHEDTGFRLAAIRNKAIAAARGEYIVQIDGDILLHPHFFEGHAQFAQRGAWAQGSRALLGRDCTARLMAGDECPLGVFTNDLNGRPNAFYAPWITPFVRGPRDGMKRIRGAHMAFWRDDLVRVNGYDEEIEGWGREDSELATRLINAGVRRRNIKFSAVAYHLWHQPANFDNVERNHERLVRTREQQLTRAARGLDHYLPSSTTSAL</sequence>
<dbReference type="InterPro" id="IPR001173">
    <property type="entry name" value="Glyco_trans_2-like"/>
</dbReference>
<evidence type="ECO:0000256" key="1">
    <source>
        <dbReference type="ARBA" id="ARBA00022679"/>
    </source>
</evidence>
<dbReference type="Pfam" id="PF00535">
    <property type="entry name" value="Glycos_transf_2"/>
    <property type="match status" value="1"/>
</dbReference>
<dbReference type="Pfam" id="PF02709">
    <property type="entry name" value="Glyco_transf_7C"/>
    <property type="match status" value="1"/>
</dbReference>
<dbReference type="STRING" id="379066.GAU_0664"/>
<protein>
    <submittedName>
        <fullName evidence="4">Putative glycosyltransferase</fullName>
        <ecNumber evidence="4">2.4.-.-</ecNumber>
    </submittedName>
</protein>
<dbReference type="SUPFAM" id="SSF53448">
    <property type="entry name" value="Nucleotide-diphospho-sugar transferases"/>
    <property type="match status" value="1"/>
</dbReference>
<dbReference type="InterPro" id="IPR050834">
    <property type="entry name" value="Glycosyltransf_2"/>
</dbReference>
<accession>C1A646</accession>
<evidence type="ECO:0000313" key="4">
    <source>
        <dbReference type="EMBL" id="BAH37706.1"/>
    </source>
</evidence>
<feature type="domain" description="Glycosyltransferase 2-like" evidence="2">
    <location>
        <begin position="10"/>
        <end position="118"/>
    </location>
</feature>
<dbReference type="GO" id="GO:0016757">
    <property type="term" value="F:glycosyltransferase activity"/>
    <property type="evidence" value="ECO:0007669"/>
    <property type="project" value="UniProtKB-KW"/>
</dbReference>
<name>C1A646_GEMAT</name>
<proteinExistence type="predicted"/>
<dbReference type="Proteomes" id="UP000002209">
    <property type="component" value="Chromosome"/>
</dbReference>
<organism evidence="4 5">
    <name type="scientific">Gemmatimonas aurantiaca (strain DSM 14586 / JCM 11422 / NBRC 100505 / T-27)</name>
    <dbReference type="NCBI Taxonomy" id="379066"/>
    <lineage>
        <taxon>Bacteria</taxon>
        <taxon>Pseudomonadati</taxon>
        <taxon>Gemmatimonadota</taxon>
        <taxon>Gemmatimonadia</taxon>
        <taxon>Gemmatimonadales</taxon>
        <taxon>Gemmatimonadaceae</taxon>
        <taxon>Gemmatimonas</taxon>
    </lineage>
</organism>
<keyword evidence="1 4" id="KW-0808">Transferase</keyword>
<dbReference type="PANTHER" id="PTHR43685">
    <property type="entry name" value="GLYCOSYLTRANSFERASE"/>
    <property type="match status" value="1"/>
</dbReference>
<dbReference type="eggNOG" id="COG0463">
    <property type="taxonomic scope" value="Bacteria"/>
</dbReference>
<dbReference type="HOGENOM" id="CLU_025996_24_0_0"/>
<dbReference type="EC" id="2.4.-.-" evidence="4"/>
<dbReference type="CDD" id="cd06420">
    <property type="entry name" value="GT2_Chondriotin_Pol_N"/>
    <property type="match status" value="1"/>
</dbReference>
<reference evidence="5" key="1">
    <citation type="submission" date="2006-03" db="EMBL/GenBank/DDBJ databases">
        <title>Complete genome sequence of Gemmatimonas aurantiaca T-27 that represents a novel phylum Gemmatimonadetes.</title>
        <authorList>
            <person name="Takasaki K."/>
            <person name="Ichikawa N."/>
            <person name="Miura H."/>
            <person name="Matsushita S."/>
            <person name="Watanabe Y."/>
            <person name="Oguchi A."/>
            <person name="Ankai A."/>
            <person name="Yashiro I."/>
            <person name="Takahashi M."/>
            <person name="Terui Y."/>
            <person name="Fukui S."/>
            <person name="Yokoyama H."/>
            <person name="Tanikawa S."/>
            <person name="Hanada S."/>
            <person name="Kamagata Y."/>
            <person name="Fujita N."/>
        </authorList>
    </citation>
    <scope>NUCLEOTIDE SEQUENCE [LARGE SCALE GENOMIC DNA]</scope>
    <source>
        <strain evidence="5">T-27 / DSM 14586 / JCM 11422 / NBRC 100505</strain>
    </source>
</reference>
<dbReference type="Gene3D" id="3.90.550.10">
    <property type="entry name" value="Spore Coat Polysaccharide Biosynthesis Protein SpsA, Chain A"/>
    <property type="match status" value="1"/>
</dbReference>
<dbReference type="InterPro" id="IPR029044">
    <property type="entry name" value="Nucleotide-diphossugar_trans"/>
</dbReference>
<keyword evidence="4" id="KW-0328">Glycosyltransferase</keyword>
<dbReference type="PANTHER" id="PTHR43685:SF3">
    <property type="entry name" value="SLR2126 PROTEIN"/>
    <property type="match status" value="1"/>
</dbReference>
<evidence type="ECO:0000313" key="5">
    <source>
        <dbReference type="Proteomes" id="UP000002209"/>
    </source>
</evidence>
<dbReference type="InterPro" id="IPR027791">
    <property type="entry name" value="Galactosyl_T_C"/>
</dbReference>
<gene>
    <name evidence="4" type="ordered locus">GAU_0664</name>
</gene>
<dbReference type="CAZy" id="GT2">
    <property type="family name" value="Glycosyltransferase Family 2"/>
</dbReference>
<evidence type="ECO:0000259" key="2">
    <source>
        <dbReference type="Pfam" id="PF00535"/>
    </source>
</evidence>
<feature type="domain" description="Galactosyltransferase C-terminal" evidence="3">
    <location>
        <begin position="169"/>
        <end position="224"/>
    </location>
</feature>